<keyword evidence="3 5" id="KW-0378">Hydrolase</keyword>
<name>A0ABR4WBD5_9GAMM</name>
<dbReference type="CDD" id="cd00146">
    <property type="entry name" value="PKD"/>
    <property type="match status" value="1"/>
</dbReference>
<dbReference type="InterPro" id="IPR022398">
    <property type="entry name" value="Peptidase_S8_His-AS"/>
</dbReference>
<dbReference type="InterPro" id="IPR023828">
    <property type="entry name" value="Peptidase_S8_Ser-AS"/>
</dbReference>
<dbReference type="PROSITE" id="PS00137">
    <property type="entry name" value="SUBTILASE_HIS"/>
    <property type="match status" value="1"/>
</dbReference>
<dbReference type="InterPro" id="IPR022409">
    <property type="entry name" value="PKD/Chitinase_dom"/>
</dbReference>
<evidence type="ECO:0000256" key="5">
    <source>
        <dbReference type="PROSITE-ProRule" id="PRU01240"/>
    </source>
</evidence>
<feature type="active site" description="Charge relay system" evidence="5">
    <location>
        <position position="355"/>
    </location>
</feature>
<feature type="signal peptide" evidence="7">
    <location>
        <begin position="1"/>
        <end position="25"/>
    </location>
</feature>
<evidence type="ECO:0000256" key="3">
    <source>
        <dbReference type="ARBA" id="ARBA00022801"/>
    </source>
</evidence>
<dbReference type="InterPro" id="IPR034193">
    <property type="entry name" value="PCSK9_ProteinaseK-like"/>
</dbReference>
<protein>
    <submittedName>
        <fullName evidence="9">Peptidase S8 and S53, subtilisin, kexin, sedolisin</fullName>
    </submittedName>
</protein>
<gene>
    <name evidence="9" type="ORF">T9A_02204</name>
</gene>
<evidence type="ECO:0000313" key="9">
    <source>
        <dbReference type="EMBL" id="KGD60727.1"/>
    </source>
</evidence>
<dbReference type="InterPro" id="IPR000601">
    <property type="entry name" value="PKD_dom"/>
</dbReference>
<dbReference type="PRINTS" id="PR00723">
    <property type="entry name" value="SUBTILISIN"/>
</dbReference>
<dbReference type="Proteomes" id="UP000029443">
    <property type="component" value="Unassembled WGS sequence"/>
</dbReference>
<feature type="active site" description="Charge relay system" evidence="5">
    <location>
        <position position="158"/>
    </location>
</feature>
<proteinExistence type="inferred from homology"/>
<keyword evidence="4 5" id="KW-0720">Serine protease</keyword>
<dbReference type="InterPro" id="IPR036852">
    <property type="entry name" value="Peptidase_S8/S53_dom_sf"/>
</dbReference>
<feature type="active site" description="Charge relay system" evidence="5">
    <location>
        <position position="203"/>
    </location>
</feature>
<evidence type="ECO:0000256" key="1">
    <source>
        <dbReference type="ARBA" id="ARBA00011073"/>
    </source>
</evidence>
<feature type="chain" id="PRO_5046506693" evidence="7">
    <location>
        <begin position="26"/>
        <end position="606"/>
    </location>
</feature>
<dbReference type="InterPro" id="IPR013783">
    <property type="entry name" value="Ig-like_fold"/>
</dbReference>
<dbReference type="SMART" id="SM00089">
    <property type="entry name" value="PKD"/>
    <property type="match status" value="1"/>
</dbReference>
<sequence>MQRKTGIGALLAALLGGSVLSPVWADDSPSFATQTQNEVIDNQYIVTLAPDIIQRLGVTDLTTAIRTLLATVGGGDVLYTYQHALTGMTVRLTDLQATLLGQLPGVIGLEQDRRVQAIATQANATWGLDRVDQPALPLDGSYQYPNSAGNDVTVYVIDTGLRASHNEFSGRVSPGRNFVSSGGGFLFGGGSVDPANTNDCNGHGTHVAGTATGTIYGVAKQAQIAPVRVLDCNGSGSNSGVIAGVDWVAGNHRKPAVANMSLGGGSSSALDTAVRNAVSAGVSMVVAAGNDNSNACNGSPNRVAEALTVGATTRTDQRSSFSNFGACVDLFAPGSDITSAWFQSDTQTARLNGTSMAAPHAAGAAAVYLGTNPSASPEQVFAALVDGSATGMISNAGSQSPNRLLQVGEDDGGTVTDRLPTAAFTAQCSGTVCQFDASGSSDDIGVAAWDWTLGDGNVASGEQISHDYGSAGSFTVTLTVTDTANQTASIDKSVTSEDTSNPCPSCTRYEGNLGNGSSVTLPSGGFSYGGGNVEAYLYSPAGGAFSLALEQRSCFLFFGCSWSQVGSAQPQNGVATLNGSVGSGTYRWRVTAQSGSGAYTLLANPR</sequence>
<dbReference type="Pfam" id="PF05922">
    <property type="entry name" value="Inhibitor_I9"/>
    <property type="match status" value="1"/>
</dbReference>
<dbReference type="CDD" id="cd04077">
    <property type="entry name" value="Peptidases_S8_PCSK9_ProteinaseK_like"/>
    <property type="match status" value="1"/>
</dbReference>
<dbReference type="InterPro" id="IPR023827">
    <property type="entry name" value="Peptidase_S8_Asp-AS"/>
</dbReference>
<dbReference type="SUPFAM" id="SSF52743">
    <property type="entry name" value="Subtilisin-like"/>
    <property type="match status" value="1"/>
</dbReference>
<dbReference type="PROSITE" id="PS00136">
    <property type="entry name" value="SUBTILASE_ASP"/>
    <property type="match status" value="1"/>
</dbReference>
<dbReference type="RefSeq" id="WP_035248361.1">
    <property type="nucleotide sequence ID" value="NZ_ARXU01000008.1"/>
</dbReference>
<dbReference type="InterPro" id="IPR015500">
    <property type="entry name" value="Peptidase_S8_subtilisin-rel"/>
</dbReference>
<dbReference type="InterPro" id="IPR037045">
    <property type="entry name" value="S8pro/Inhibitor_I9_sf"/>
</dbReference>
<comment type="similarity">
    <text evidence="1 5 6">Belongs to the peptidase S8 family.</text>
</comment>
<dbReference type="Pfam" id="PF00082">
    <property type="entry name" value="Peptidase_S8"/>
    <property type="match status" value="1"/>
</dbReference>
<dbReference type="Gene3D" id="3.40.50.200">
    <property type="entry name" value="Peptidase S8/S53 domain"/>
    <property type="match status" value="1"/>
</dbReference>
<keyword evidence="2 5" id="KW-0645">Protease</keyword>
<dbReference type="InterPro" id="IPR000209">
    <property type="entry name" value="Peptidase_S8/S53_dom"/>
</dbReference>
<keyword evidence="10" id="KW-1185">Reference proteome</keyword>
<dbReference type="InterPro" id="IPR050131">
    <property type="entry name" value="Peptidase_S8_subtilisin-like"/>
</dbReference>
<feature type="domain" description="PKD" evidence="8">
    <location>
        <begin position="435"/>
        <end position="501"/>
    </location>
</feature>
<evidence type="ECO:0000256" key="6">
    <source>
        <dbReference type="RuleBase" id="RU003355"/>
    </source>
</evidence>
<reference evidence="9 10" key="1">
    <citation type="submission" date="2012-09" db="EMBL/GenBank/DDBJ databases">
        <title>Genome Sequence of alkane-degrading Bacterium Alcanivorax jadensis T9.</title>
        <authorList>
            <person name="Lai Q."/>
            <person name="Shao Z."/>
        </authorList>
    </citation>
    <scope>NUCLEOTIDE SEQUENCE [LARGE SCALE GENOMIC DNA]</scope>
    <source>
        <strain evidence="9 10">T9</strain>
    </source>
</reference>
<organism evidence="9 10">
    <name type="scientific">Alcanivorax jadensis T9</name>
    <dbReference type="NCBI Taxonomy" id="1177181"/>
    <lineage>
        <taxon>Bacteria</taxon>
        <taxon>Pseudomonadati</taxon>
        <taxon>Pseudomonadota</taxon>
        <taxon>Gammaproteobacteria</taxon>
        <taxon>Oceanospirillales</taxon>
        <taxon>Alcanivoracaceae</taxon>
        <taxon>Alcanivorax</taxon>
    </lineage>
</organism>
<evidence type="ECO:0000256" key="7">
    <source>
        <dbReference type="SAM" id="SignalP"/>
    </source>
</evidence>
<dbReference type="PROSITE" id="PS50093">
    <property type="entry name" value="PKD"/>
    <property type="match status" value="1"/>
</dbReference>
<dbReference type="PANTHER" id="PTHR43806">
    <property type="entry name" value="PEPTIDASE S8"/>
    <property type="match status" value="1"/>
</dbReference>
<dbReference type="PROSITE" id="PS51892">
    <property type="entry name" value="SUBTILASE"/>
    <property type="match status" value="1"/>
</dbReference>
<dbReference type="Gene3D" id="3.30.70.80">
    <property type="entry name" value="Peptidase S8 propeptide/proteinase inhibitor I9"/>
    <property type="match status" value="1"/>
</dbReference>
<dbReference type="Gene3D" id="2.60.40.10">
    <property type="entry name" value="Immunoglobulins"/>
    <property type="match status" value="1"/>
</dbReference>
<dbReference type="InterPro" id="IPR035986">
    <property type="entry name" value="PKD_dom_sf"/>
</dbReference>
<evidence type="ECO:0000256" key="4">
    <source>
        <dbReference type="ARBA" id="ARBA00022825"/>
    </source>
</evidence>
<dbReference type="PANTHER" id="PTHR43806:SF58">
    <property type="entry name" value="ALKALINE PROTEASE 1-RELATED"/>
    <property type="match status" value="1"/>
</dbReference>
<dbReference type="EMBL" id="ARXU01000008">
    <property type="protein sequence ID" value="KGD60727.1"/>
    <property type="molecule type" value="Genomic_DNA"/>
</dbReference>
<accession>A0ABR4WBD5</accession>
<dbReference type="Pfam" id="PF18911">
    <property type="entry name" value="PKD_4"/>
    <property type="match status" value="1"/>
</dbReference>
<dbReference type="PROSITE" id="PS00138">
    <property type="entry name" value="SUBTILASE_SER"/>
    <property type="match status" value="1"/>
</dbReference>
<comment type="caution">
    <text evidence="9">The sequence shown here is derived from an EMBL/GenBank/DDBJ whole genome shotgun (WGS) entry which is preliminary data.</text>
</comment>
<keyword evidence="7" id="KW-0732">Signal</keyword>
<evidence type="ECO:0000313" key="10">
    <source>
        <dbReference type="Proteomes" id="UP000029443"/>
    </source>
</evidence>
<dbReference type="SUPFAM" id="SSF49299">
    <property type="entry name" value="PKD domain"/>
    <property type="match status" value="1"/>
</dbReference>
<evidence type="ECO:0000256" key="2">
    <source>
        <dbReference type="ARBA" id="ARBA00022670"/>
    </source>
</evidence>
<dbReference type="InterPro" id="IPR010259">
    <property type="entry name" value="S8pro/Inhibitor_I9"/>
</dbReference>
<evidence type="ECO:0000259" key="8">
    <source>
        <dbReference type="PROSITE" id="PS50093"/>
    </source>
</evidence>